<evidence type="ECO:0000256" key="3">
    <source>
        <dbReference type="ARBA" id="ARBA00022581"/>
    </source>
</evidence>
<evidence type="ECO:0000256" key="5">
    <source>
        <dbReference type="ARBA" id="ARBA00022612"/>
    </source>
</evidence>
<keyword evidence="10" id="KW-1177">Microtubular inwards viral transport</keyword>
<accession>A0A9E7U230</accession>
<keyword evidence="2" id="KW-1048">Host nucleus</keyword>
<keyword evidence="6" id="KW-0832">Ubl conjugation</keyword>
<keyword evidence="1" id="KW-0167">Capsid protein</keyword>
<keyword evidence="5" id="KW-1188">Viral release from host cell</keyword>
<dbReference type="GO" id="GO:0019028">
    <property type="term" value="C:viral capsid"/>
    <property type="evidence" value="ECO:0007669"/>
    <property type="project" value="UniProtKB-KW"/>
</dbReference>
<evidence type="ECO:0000256" key="2">
    <source>
        <dbReference type="ARBA" id="ARBA00022562"/>
    </source>
</evidence>
<keyword evidence="8" id="KW-0426">Late protein</keyword>
<evidence type="ECO:0000256" key="12">
    <source>
        <dbReference type="ARBA" id="ARBA00023120"/>
    </source>
</evidence>
<dbReference type="GO" id="GO:0043657">
    <property type="term" value="C:host cell"/>
    <property type="evidence" value="ECO:0007669"/>
    <property type="project" value="GOC"/>
</dbReference>
<dbReference type="InterPro" id="IPR004243">
    <property type="entry name" value="McpVI"/>
</dbReference>
<dbReference type="GO" id="GO:0075521">
    <property type="term" value="P:microtubule-dependent intracellular transport of viral material towards nucleus"/>
    <property type="evidence" value="ECO:0007669"/>
    <property type="project" value="UniProtKB-KW"/>
</dbReference>
<dbReference type="Pfam" id="PF02993">
    <property type="entry name" value="MCPVI"/>
    <property type="match status" value="1"/>
</dbReference>
<keyword evidence="9" id="KW-0118">Viral capsid assembly</keyword>
<evidence type="ECO:0000256" key="10">
    <source>
        <dbReference type="ARBA" id="ARBA00022952"/>
    </source>
</evidence>
<keyword evidence="12" id="KW-1176">Cytoplasmic inwards viral transport</keyword>
<proteinExistence type="predicted"/>
<keyword evidence="15" id="KW-1160">Virus entry into host cell</keyword>
<keyword evidence="17" id="KW-1185">Reference proteome</keyword>
<sequence length="212" mass="23314">MYSSLAPRLGQTTFTAATIGSTELRGGKINWGSLGSSLSNAFKTTGRFLGNQVSRFAKSQTFQDIKRGLHDSGLVRNVAGLAGDTLNSLVDIGRLKLENDLYNLRRKALNNIPADQLAQILQNYQQSHDTVTVQPEVVSSPAAEPRKRPLIEEIVETEAVEEAPALEAPAISTSTIPHKRPRIRGTGRLEWQQQLNNMLGEGVRYTSTKHCY</sequence>
<reference evidence="16" key="2">
    <citation type="journal article" date="2022" name="Infect. Genet. Evol.">
        <title>The genome and phylogenetic analyses of tit siadenoviruses reveal both a novel avian host and viral species.</title>
        <authorList>
            <person name="Gellert A."/>
            <person name="Benko M."/>
            <person name="Harrach B."/>
            <person name="Peters M."/>
            <person name="Kajan G.L."/>
        </authorList>
    </citation>
    <scope>NUCLEOTIDE SEQUENCE</scope>
    <source>
        <strain evidence="16">S478/20</strain>
    </source>
</reference>
<dbReference type="GO" id="GO:0039664">
    <property type="term" value="P:lysis of host organelle involved in viral entry into host cell"/>
    <property type="evidence" value="ECO:0007669"/>
    <property type="project" value="UniProtKB-KW"/>
</dbReference>
<organism evidence="16">
    <name type="scientific">Siadenovirus sp</name>
    <dbReference type="NCBI Taxonomy" id="2671519"/>
    <lineage>
        <taxon>Viruses</taxon>
        <taxon>Varidnaviria</taxon>
        <taxon>Bamfordvirae</taxon>
        <taxon>Preplasmiviricota</taxon>
        <taxon>Polisuviricotina</taxon>
        <taxon>Pharingeaviricetes</taxon>
        <taxon>Rowavirales</taxon>
        <taxon>Adenoviridae</taxon>
        <taxon>Siadenovirus</taxon>
    </lineage>
</organism>
<reference evidence="16" key="1">
    <citation type="journal article" date="2021" name="Eur. J. Wildl. Res.">
        <title>Increased mortality in wild tits in North Rhine-Westphalia (Germany) in 2020 with a special focus on Suttonella ornithocola and other infectious pathogens.</title>
        <authorList>
            <person name="Fischer L."/>
            <person name="Peters M."/>
            <person name="Merbach S."/>
            <person name="Eydner M."/>
            <person name="Kuczka A."/>
            <person name="Lambertz J."/>
            <person name="Kummerfeld M."/>
            <person name="Kahnt K."/>
            <person name="Weiss A."/>
            <person name="Petersen H."/>
        </authorList>
    </citation>
    <scope>NUCLEOTIDE SEQUENCE</scope>
    <source>
        <strain evidence="16">S478/20</strain>
    </source>
</reference>
<evidence type="ECO:0000256" key="15">
    <source>
        <dbReference type="ARBA" id="ARBA00023296"/>
    </source>
</evidence>
<evidence type="ECO:0000256" key="13">
    <source>
        <dbReference type="ARBA" id="ARBA00023157"/>
    </source>
</evidence>
<evidence type="ECO:0000256" key="11">
    <source>
        <dbReference type="ARBA" id="ARBA00023099"/>
    </source>
</evidence>
<evidence type="ECO:0000256" key="7">
    <source>
        <dbReference type="ARBA" id="ARBA00022844"/>
    </source>
</evidence>
<evidence type="ECO:0000256" key="8">
    <source>
        <dbReference type="ARBA" id="ARBA00022921"/>
    </source>
</evidence>
<evidence type="ECO:0000256" key="1">
    <source>
        <dbReference type="ARBA" id="ARBA00022561"/>
    </source>
</evidence>
<keyword evidence="11" id="KW-1174">Viral penetration via lysis of host organellar membrane</keyword>
<keyword evidence="3" id="KW-0945">Host-virus interaction</keyword>
<evidence type="ECO:0000256" key="9">
    <source>
        <dbReference type="ARBA" id="ARBA00022950"/>
    </source>
</evidence>
<keyword evidence="14" id="KW-1035">Host cytoplasm</keyword>
<evidence type="ECO:0000256" key="14">
    <source>
        <dbReference type="ARBA" id="ARBA00023200"/>
    </source>
</evidence>
<keyword evidence="13" id="KW-1015">Disulfide bond</keyword>
<evidence type="ECO:0000313" key="17">
    <source>
        <dbReference type="Proteomes" id="UP001059127"/>
    </source>
</evidence>
<evidence type="ECO:0000256" key="6">
    <source>
        <dbReference type="ARBA" id="ARBA00022843"/>
    </source>
</evidence>
<name>A0A9E7U230_9ADEN</name>
<keyword evidence="4" id="KW-1162">Viral penetration into host cytoplasm</keyword>
<dbReference type="Proteomes" id="UP001059127">
    <property type="component" value="Segment"/>
</dbReference>
<keyword evidence="7" id="KW-0946">Virion</keyword>
<evidence type="ECO:0000256" key="4">
    <source>
        <dbReference type="ARBA" id="ARBA00022595"/>
    </source>
</evidence>
<dbReference type="EMBL" id="MW508338">
    <property type="protein sequence ID" value="UVZ42954.1"/>
    <property type="molecule type" value="Genomic_DNA"/>
</dbReference>
<protein>
    <submittedName>
        <fullName evidence="16">PVI</fullName>
    </submittedName>
</protein>
<evidence type="ECO:0000313" key="16">
    <source>
        <dbReference type="EMBL" id="UVZ42954.1"/>
    </source>
</evidence>